<evidence type="ECO:0000256" key="2">
    <source>
        <dbReference type="ARBA" id="ARBA00022980"/>
    </source>
</evidence>
<reference evidence="5" key="1">
    <citation type="submission" date="2016-02" db="EMBL/GenBank/DDBJ databases">
        <title>Comparative genomics of biotechnologically important yeasts.</title>
        <authorList>
            <consortium name="DOE Joint Genome Institute"/>
            <person name="Riley R."/>
            <person name="Haridas S."/>
            <person name="Wolfe K.H."/>
            <person name="Lopes M.R."/>
            <person name="Hittinger C.T."/>
            <person name="Goker M."/>
            <person name="Salamov A."/>
            <person name="Wisecaver J."/>
            <person name="Long T.M."/>
            <person name="Aerts A.L."/>
            <person name="Barry K."/>
            <person name="Choi C."/>
            <person name="Clum A."/>
            <person name="Coughlan A.Y."/>
            <person name="Deshpande S."/>
            <person name="Douglass A.P."/>
            <person name="Hanson S.J."/>
            <person name="Klenk H.-P."/>
            <person name="Labutti K."/>
            <person name="Lapidus A."/>
            <person name="Lindquist E."/>
            <person name="Lipzen A."/>
            <person name="Meier-Kolthoff J.P."/>
            <person name="Ohm R.A."/>
            <person name="Otillar R.P."/>
            <person name="Pangilinan J."/>
            <person name="Peng Y."/>
            <person name="Rokas A."/>
            <person name="Rosa C.A."/>
            <person name="Scheuner C."/>
            <person name="Sibirny A.A."/>
            <person name="Slot J.C."/>
            <person name="Stielow J.B."/>
            <person name="Sun H."/>
            <person name="Kurtzman C.P."/>
            <person name="Blackwell M."/>
            <person name="Jeffries T.W."/>
            <person name="Grigoriev I.V."/>
        </authorList>
    </citation>
    <scope>NUCLEOTIDE SEQUENCE [LARGE SCALE GENOMIC DNA]</scope>
    <source>
        <strain evidence="5">NRRL Y-17796</strain>
    </source>
</reference>
<dbReference type="EMBL" id="KV453843">
    <property type="protein sequence ID" value="ODV88947.1"/>
    <property type="molecule type" value="Genomic_DNA"/>
</dbReference>
<sequence length="138" mass="15954">KSLVPVKPIPKRLPKHAHPLNLVEEKNMTQLDPDNWKRTIFSRKNENAVRVKDIVRVSFADETPIVGAVMAIYRRGMSTTFRLRNRYTKIGTEMKIPLFSPLLKQIDVVQRSPKPAKLNKLFYLRHPKLDLGDVEGKL</sequence>
<dbReference type="SUPFAM" id="SSF50104">
    <property type="entry name" value="Translation proteins SH3-like domain"/>
    <property type="match status" value="1"/>
</dbReference>
<evidence type="ECO:0000256" key="3">
    <source>
        <dbReference type="ARBA" id="ARBA00023274"/>
    </source>
</evidence>
<dbReference type="Pfam" id="PF01245">
    <property type="entry name" value="Ribosomal_L19"/>
    <property type="match status" value="1"/>
</dbReference>
<keyword evidence="3" id="KW-0687">Ribonucleoprotein</keyword>
<evidence type="ECO:0000256" key="1">
    <source>
        <dbReference type="ARBA" id="ARBA00005781"/>
    </source>
</evidence>
<dbReference type="Proteomes" id="UP000095023">
    <property type="component" value="Unassembled WGS sequence"/>
</dbReference>
<dbReference type="OrthoDB" id="432645at2759"/>
<evidence type="ECO:0008006" key="6">
    <source>
        <dbReference type="Google" id="ProtNLM"/>
    </source>
</evidence>
<keyword evidence="2" id="KW-0689">Ribosomal protein</keyword>
<dbReference type="GO" id="GO:0005762">
    <property type="term" value="C:mitochondrial large ribosomal subunit"/>
    <property type="evidence" value="ECO:0007669"/>
    <property type="project" value="TreeGrafter"/>
</dbReference>
<organism evidence="4 5">
    <name type="scientific">Tortispora caseinolytica NRRL Y-17796</name>
    <dbReference type="NCBI Taxonomy" id="767744"/>
    <lineage>
        <taxon>Eukaryota</taxon>
        <taxon>Fungi</taxon>
        <taxon>Dikarya</taxon>
        <taxon>Ascomycota</taxon>
        <taxon>Saccharomycotina</taxon>
        <taxon>Trigonopsidomycetes</taxon>
        <taxon>Trigonopsidales</taxon>
        <taxon>Trigonopsidaceae</taxon>
        <taxon>Tortispora</taxon>
    </lineage>
</organism>
<dbReference type="InterPro" id="IPR038657">
    <property type="entry name" value="Ribosomal_bL19_sf"/>
</dbReference>
<comment type="similarity">
    <text evidence="1">Belongs to the bacterial ribosomal protein bL19 family.</text>
</comment>
<dbReference type="PANTHER" id="PTHR15680">
    <property type="entry name" value="RIBOSOMAL PROTEIN L19"/>
    <property type="match status" value="1"/>
</dbReference>
<dbReference type="Gene3D" id="2.30.30.790">
    <property type="match status" value="1"/>
</dbReference>
<dbReference type="InterPro" id="IPR008991">
    <property type="entry name" value="Translation_prot_SH3-like_sf"/>
</dbReference>
<evidence type="ECO:0000313" key="4">
    <source>
        <dbReference type="EMBL" id="ODV88947.1"/>
    </source>
</evidence>
<keyword evidence="5" id="KW-1185">Reference proteome</keyword>
<proteinExistence type="inferred from homology"/>
<name>A0A1E4TAZ4_9ASCO</name>
<evidence type="ECO:0000313" key="5">
    <source>
        <dbReference type="Proteomes" id="UP000095023"/>
    </source>
</evidence>
<feature type="non-terminal residue" evidence="4">
    <location>
        <position position="138"/>
    </location>
</feature>
<dbReference type="GO" id="GO:0003735">
    <property type="term" value="F:structural constituent of ribosome"/>
    <property type="evidence" value="ECO:0007669"/>
    <property type="project" value="InterPro"/>
</dbReference>
<protein>
    <recommendedName>
        <fullName evidence="6">Ribosomal protein L19</fullName>
    </recommendedName>
</protein>
<feature type="non-terminal residue" evidence="4">
    <location>
        <position position="1"/>
    </location>
</feature>
<dbReference type="InterPro" id="IPR001857">
    <property type="entry name" value="Ribosomal_bL19"/>
</dbReference>
<gene>
    <name evidence="4" type="ORF">CANCADRAFT_13293</name>
</gene>
<dbReference type="PANTHER" id="PTHR15680:SF9">
    <property type="entry name" value="LARGE RIBOSOMAL SUBUNIT PROTEIN BL19M"/>
    <property type="match status" value="1"/>
</dbReference>
<dbReference type="AlphaFoldDB" id="A0A1E4TAZ4"/>
<dbReference type="GO" id="GO:0006412">
    <property type="term" value="P:translation"/>
    <property type="evidence" value="ECO:0007669"/>
    <property type="project" value="InterPro"/>
</dbReference>
<accession>A0A1E4TAZ4</accession>